<dbReference type="InterPro" id="IPR013088">
    <property type="entry name" value="Znf_NHR/GATA"/>
</dbReference>
<dbReference type="EMBL" id="BSYO01000010">
    <property type="protein sequence ID" value="GMH10434.1"/>
    <property type="molecule type" value="Genomic_DNA"/>
</dbReference>
<accession>A0AAD3SGQ4</accession>
<evidence type="ECO:0000256" key="3">
    <source>
        <dbReference type="ARBA" id="ARBA00022833"/>
    </source>
</evidence>
<keyword evidence="3" id="KW-0862">Zinc</keyword>
<dbReference type="SUPFAM" id="SSF57716">
    <property type="entry name" value="Glucocorticoid receptor-like (DNA-binding domain)"/>
    <property type="match status" value="1"/>
</dbReference>
<dbReference type="PANTHER" id="PTHR47172:SF9">
    <property type="entry name" value="GATA TRANSCRIPTION FACTOR 23"/>
    <property type="match status" value="1"/>
</dbReference>
<proteinExistence type="inferred from homology"/>
<dbReference type="CDD" id="cd00202">
    <property type="entry name" value="ZnF_GATA"/>
    <property type="match status" value="1"/>
</dbReference>
<keyword evidence="13" id="KW-1185">Reference proteome</keyword>
<evidence type="ECO:0000313" key="12">
    <source>
        <dbReference type="EMBL" id="GMH10434.1"/>
    </source>
</evidence>
<dbReference type="GO" id="GO:0006355">
    <property type="term" value="P:regulation of DNA-templated transcription"/>
    <property type="evidence" value="ECO:0007669"/>
    <property type="project" value="InterPro"/>
</dbReference>
<dbReference type="GO" id="GO:0043565">
    <property type="term" value="F:sequence-specific DNA binding"/>
    <property type="evidence" value="ECO:0007669"/>
    <property type="project" value="InterPro"/>
</dbReference>
<dbReference type="AlphaFoldDB" id="A0AAD3SGQ4"/>
<comment type="caution">
    <text evidence="12">The sequence shown here is derived from an EMBL/GenBank/DDBJ whole genome shotgun (WGS) entry which is preliminary data.</text>
</comment>
<dbReference type="PROSITE" id="PS50114">
    <property type="entry name" value="GATA_ZN_FINGER_2"/>
    <property type="match status" value="1"/>
</dbReference>
<feature type="compositionally biased region" description="Low complexity" evidence="10">
    <location>
        <begin position="122"/>
        <end position="135"/>
    </location>
</feature>
<evidence type="ECO:0000313" key="13">
    <source>
        <dbReference type="Proteomes" id="UP001279734"/>
    </source>
</evidence>
<dbReference type="Gene3D" id="3.30.50.10">
    <property type="entry name" value="Erythroid Transcription Factor GATA-1, subunit A"/>
    <property type="match status" value="1"/>
</dbReference>
<gene>
    <name evidence="12" type="ORF">Nepgr_012275</name>
</gene>
<feature type="region of interest" description="Disordered" evidence="10">
    <location>
        <begin position="107"/>
        <end position="141"/>
    </location>
</feature>
<evidence type="ECO:0000256" key="1">
    <source>
        <dbReference type="ARBA" id="ARBA00022723"/>
    </source>
</evidence>
<evidence type="ECO:0000256" key="6">
    <source>
        <dbReference type="ARBA" id="ARBA00023163"/>
    </source>
</evidence>
<dbReference type="SMART" id="SM00401">
    <property type="entry name" value="ZnF_GATA"/>
    <property type="match status" value="1"/>
</dbReference>
<dbReference type="PROSITE" id="PS00344">
    <property type="entry name" value="GATA_ZN_FINGER_1"/>
    <property type="match status" value="1"/>
</dbReference>
<keyword evidence="5" id="KW-0238">DNA-binding</keyword>
<evidence type="ECO:0000256" key="4">
    <source>
        <dbReference type="ARBA" id="ARBA00023015"/>
    </source>
</evidence>
<evidence type="ECO:0000256" key="7">
    <source>
        <dbReference type="ARBA" id="ARBA00024019"/>
    </source>
</evidence>
<dbReference type="Pfam" id="PF00320">
    <property type="entry name" value="GATA"/>
    <property type="match status" value="1"/>
</dbReference>
<name>A0AAD3SGQ4_NEPGR</name>
<evidence type="ECO:0000259" key="11">
    <source>
        <dbReference type="PROSITE" id="PS50114"/>
    </source>
</evidence>
<evidence type="ECO:0000256" key="9">
    <source>
        <dbReference type="PROSITE-ProRule" id="PRU00094"/>
    </source>
</evidence>
<keyword evidence="1" id="KW-0479">Metal-binding</keyword>
<dbReference type="InterPro" id="IPR000679">
    <property type="entry name" value="Znf_GATA"/>
</dbReference>
<dbReference type="PANTHER" id="PTHR47172">
    <property type="entry name" value="OS01G0976800 PROTEIN"/>
    <property type="match status" value="1"/>
</dbReference>
<evidence type="ECO:0000256" key="2">
    <source>
        <dbReference type="ARBA" id="ARBA00022771"/>
    </source>
</evidence>
<dbReference type="Proteomes" id="UP001279734">
    <property type="component" value="Unassembled WGS sequence"/>
</dbReference>
<sequence length="207" mass="22428">MYESDSLRAKGPFPSNKALTVNALEKTSGIIERRTTAPHPDTTTRVFRTTGQFLRGLASFSGEQMNDGKKSCVDCTTTKTPLWRAGPTGPRTLCNACGIKYRKRKVGCGGQGSSHLKREKPSNSNSSRSSSSNRSTADANSITSVVDDKLTESLKMRLVDLGKEMIFQTTKSPVKRQRSNSSGRRKLGEVEEAAALLMSLSCGSVFA</sequence>
<organism evidence="12 13">
    <name type="scientific">Nepenthes gracilis</name>
    <name type="common">Slender pitcher plant</name>
    <dbReference type="NCBI Taxonomy" id="150966"/>
    <lineage>
        <taxon>Eukaryota</taxon>
        <taxon>Viridiplantae</taxon>
        <taxon>Streptophyta</taxon>
        <taxon>Embryophyta</taxon>
        <taxon>Tracheophyta</taxon>
        <taxon>Spermatophyta</taxon>
        <taxon>Magnoliopsida</taxon>
        <taxon>eudicotyledons</taxon>
        <taxon>Gunneridae</taxon>
        <taxon>Pentapetalae</taxon>
        <taxon>Caryophyllales</taxon>
        <taxon>Nepenthaceae</taxon>
        <taxon>Nepenthes</taxon>
    </lineage>
</organism>
<feature type="domain" description="GATA-type" evidence="11">
    <location>
        <begin position="66"/>
        <end position="102"/>
    </location>
</feature>
<keyword evidence="6" id="KW-0804">Transcription</keyword>
<comment type="similarity">
    <text evidence="7">Belongs to the type IV zinc-finger family. Class B subfamily.</text>
</comment>
<keyword evidence="4" id="KW-0805">Transcription regulation</keyword>
<evidence type="ECO:0000256" key="10">
    <source>
        <dbReference type="SAM" id="MobiDB-lite"/>
    </source>
</evidence>
<evidence type="ECO:0000256" key="5">
    <source>
        <dbReference type="ARBA" id="ARBA00023125"/>
    </source>
</evidence>
<protein>
    <recommendedName>
        <fullName evidence="11">GATA-type domain-containing protein</fullName>
    </recommendedName>
</protein>
<reference evidence="12" key="1">
    <citation type="submission" date="2023-05" db="EMBL/GenBank/DDBJ databases">
        <title>Nepenthes gracilis genome sequencing.</title>
        <authorList>
            <person name="Fukushima K."/>
        </authorList>
    </citation>
    <scope>NUCLEOTIDE SEQUENCE</scope>
    <source>
        <strain evidence="12">SING2019-196</strain>
    </source>
</reference>
<keyword evidence="2 9" id="KW-0863">Zinc-finger</keyword>
<evidence type="ECO:0000256" key="8">
    <source>
        <dbReference type="ARBA" id="ARBA00037539"/>
    </source>
</evidence>
<comment type="function">
    <text evidence="8">Transcriptional regulator that specifically binds 5'-GATA-3' or 5'-GAT-3' motifs within gene promoters.</text>
</comment>
<dbReference type="GO" id="GO:0008270">
    <property type="term" value="F:zinc ion binding"/>
    <property type="evidence" value="ECO:0007669"/>
    <property type="project" value="UniProtKB-KW"/>
</dbReference>